<dbReference type="AlphaFoldDB" id="A0A6A6VL52"/>
<reference evidence="2" key="1">
    <citation type="journal article" date="2020" name="Stud. Mycol.">
        <title>101 Dothideomycetes genomes: a test case for predicting lifestyles and emergence of pathogens.</title>
        <authorList>
            <person name="Haridas S."/>
            <person name="Albert R."/>
            <person name="Binder M."/>
            <person name="Bloem J."/>
            <person name="Labutti K."/>
            <person name="Salamov A."/>
            <person name="Andreopoulos B."/>
            <person name="Baker S."/>
            <person name="Barry K."/>
            <person name="Bills G."/>
            <person name="Bluhm B."/>
            <person name="Cannon C."/>
            <person name="Castanera R."/>
            <person name="Culley D."/>
            <person name="Daum C."/>
            <person name="Ezra D."/>
            <person name="Gonzalez J."/>
            <person name="Henrissat B."/>
            <person name="Kuo A."/>
            <person name="Liang C."/>
            <person name="Lipzen A."/>
            <person name="Lutzoni F."/>
            <person name="Magnuson J."/>
            <person name="Mondo S."/>
            <person name="Nolan M."/>
            <person name="Ohm R."/>
            <person name="Pangilinan J."/>
            <person name="Park H.-J."/>
            <person name="Ramirez L."/>
            <person name="Alfaro M."/>
            <person name="Sun H."/>
            <person name="Tritt A."/>
            <person name="Yoshinaga Y."/>
            <person name="Zwiers L.-H."/>
            <person name="Turgeon B."/>
            <person name="Goodwin S."/>
            <person name="Spatafora J."/>
            <person name="Crous P."/>
            <person name="Grigoriev I."/>
        </authorList>
    </citation>
    <scope>NUCLEOTIDE SEQUENCE</scope>
    <source>
        <strain evidence="2">CBS 119925</strain>
    </source>
</reference>
<feature type="compositionally biased region" description="Pro residues" evidence="1">
    <location>
        <begin position="83"/>
        <end position="97"/>
    </location>
</feature>
<evidence type="ECO:0000313" key="2">
    <source>
        <dbReference type="EMBL" id="KAF2751328.1"/>
    </source>
</evidence>
<dbReference type="OrthoDB" id="3785169at2759"/>
<proteinExistence type="predicted"/>
<organism evidence="2 3">
    <name type="scientific">Sporormia fimetaria CBS 119925</name>
    <dbReference type="NCBI Taxonomy" id="1340428"/>
    <lineage>
        <taxon>Eukaryota</taxon>
        <taxon>Fungi</taxon>
        <taxon>Dikarya</taxon>
        <taxon>Ascomycota</taxon>
        <taxon>Pezizomycotina</taxon>
        <taxon>Dothideomycetes</taxon>
        <taxon>Pleosporomycetidae</taxon>
        <taxon>Pleosporales</taxon>
        <taxon>Sporormiaceae</taxon>
        <taxon>Sporormia</taxon>
    </lineage>
</organism>
<gene>
    <name evidence="2" type="ORF">M011DRAFT_473820</name>
</gene>
<dbReference type="Proteomes" id="UP000799440">
    <property type="component" value="Unassembled WGS sequence"/>
</dbReference>
<protein>
    <submittedName>
        <fullName evidence="2">Uncharacterized protein</fullName>
    </submittedName>
</protein>
<feature type="region of interest" description="Disordered" evidence="1">
    <location>
        <begin position="57"/>
        <end position="109"/>
    </location>
</feature>
<name>A0A6A6VL52_9PLEO</name>
<keyword evidence="3" id="KW-1185">Reference proteome</keyword>
<evidence type="ECO:0000256" key="1">
    <source>
        <dbReference type="SAM" id="MobiDB-lite"/>
    </source>
</evidence>
<evidence type="ECO:0000313" key="3">
    <source>
        <dbReference type="Proteomes" id="UP000799440"/>
    </source>
</evidence>
<dbReference type="EMBL" id="MU006562">
    <property type="protein sequence ID" value="KAF2751328.1"/>
    <property type="molecule type" value="Genomic_DNA"/>
</dbReference>
<accession>A0A6A6VL52</accession>
<sequence length="296" mass="33492">MRYPFDRVRSMLPPPDRSMGWTSKLLIRDVKEMCHKYEQKISKRREQVRQKRNARFATATTTNDHRFSTFIPGRPYRQSPRPTTTPTPLPPPPPPPLNLDEATAPSPTELSEDRLPVIEPMPGIPIPEVFQTYTFFDILSIKLGTWYEERPSLDGDDRWKLKGIYLLLANLIGLSPFNPLYDWFRTPGQEAPNHDVFIRQILQLGTQNGGDHILVALSITPPPKPHVTRLLPRPVEIHTASQSHRYQRLASALLARDPQTQRQSERVAGFEYGALGGDFGGGVVSGSYGGDCVKFD</sequence>